<dbReference type="InterPro" id="IPR001054">
    <property type="entry name" value="A/G_cyclase"/>
</dbReference>
<reference evidence="2" key="1">
    <citation type="submission" date="2019-03" db="EMBL/GenBank/DDBJ databases">
        <title>Lake Tanganyika Metagenome-Assembled Genomes (MAGs).</title>
        <authorList>
            <person name="Tran P."/>
        </authorList>
    </citation>
    <scope>NUCLEOTIDE SEQUENCE</scope>
    <source>
        <strain evidence="2">K_DeepCast_65m_m2_066</strain>
    </source>
</reference>
<feature type="domain" description="Guanylate cyclase" evidence="1">
    <location>
        <begin position="5"/>
        <end position="132"/>
    </location>
</feature>
<dbReference type="EMBL" id="VGLS01000721">
    <property type="protein sequence ID" value="MBM3225904.1"/>
    <property type="molecule type" value="Genomic_DNA"/>
</dbReference>
<dbReference type="SUPFAM" id="SSF55073">
    <property type="entry name" value="Nucleotide cyclase"/>
    <property type="match status" value="1"/>
</dbReference>
<name>A0A937W2T3_UNCTE</name>
<dbReference type="GO" id="GO:0009190">
    <property type="term" value="P:cyclic nucleotide biosynthetic process"/>
    <property type="evidence" value="ECO:0007669"/>
    <property type="project" value="InterPro"/>
</dbReference>
<comment type="caution">
    <text evidence="2">The sequence shown here is derived from an EMBL/GenBank/DDBJ whole genome shotgun (WGS) entry which is preliminary data.</text>
</comment>
<dbReference type="PROSITE" id="PS50125">
    <property type="entry name" value="GUANYLATE_CYCLASE_2"/>
    <property type="match status" value="1"/>
</dbReference>
<dbReference type="GO" id="GO:0004016">
    <property type="term" value="F:adenylate cyclase activity"/>
    <property type="evidence" value="ECO:0007669"/>
    <property type="project" value="UniProtKB-ARBA"/>
</dbReference>
<dbReference type="Proteomes" id="UP000712673">
    <property type="component" value="Unassembled WGS sequence"/>
</dbReference>
<dbReference type="InterPro" id="IPR029787">
    <property type="entry name" value="Nucleotide_cyclase"/>
</dbReference>
<dbReference type="GO" id="GO:0035556">
    <property type="term" value="P:intracellular signal transduction"/>
    <property type="evidence" value="ECO:0007669"/>
    <property type="project" value="InterPro"/>
</dbReference>
<evidence type="ECO:0000313" key="2">
    <source>
        <dbReference type="EMBL" id="MBM3225904.1"/>
    </source>
</evidence>
<organism evidence="2 3">
    <name type="scientific">Tectimicrobiota bacterium</name>
    <dbReference type="NCBI Taxonomy" id="2528274"/>
    <lineage>
        <taxon>Bacteria</taxon>
        <taxon>Pseudomonadati</taxon>
        <taxon>Nitrospinota/Tectimicrobiota group</taxon>
        <taxon>Candidatus Tectimicrobiota</taxon>
    </lineage>
</organism>
<protein>
    <recommendedName>
        <fullName evidence="1">Guanylate cyclase domain-containing protein</fullName>
    </recommendedName>
</protein>
<evidence type="ECO:0000259" key="1">
    <source>
        <dbReference type="PROSITE" id="PS50125"/>
    </source>
</evidence>
<sequence>MAGATIVFMDMVGFSKKSNVEQKLLVESLSDEVWHHLRAFLKPPLQAPEVLALPTGDGMALVFLHSATRRWSPPTIYHLLYVLQLWAWQQTTETTDVALRFGIHVGTVEIITDINGNPNVCGDTINYAQRVMDAANPRQVLLSAAAFREYIGMASATYQEPPFGPTTAVRLLGPLQVFAKHGLQLPVYNMVCEPPVPWWNNTDPVTAHFLLVSLSTLSRDITDSLAEGVQQAQALALVQLGDEQLFEALQNQTLILPSALRRFWVFMPDPETYASLNMGRLWIAPDMLRDSIAAWREYLETLQERSSMTQIKLALHRVPPLWGGLFVDWDRPGGRIHISPYLWNRATQDSPGYALHWLGDTPSEIYEAYVSTLDWLNNTVPNLLSETRLTPLAPVSP</sequence>
<proteinExistence type="predicted"/>
<dbReference type="Gene3D" id="3.30.70.1230">
    <property type="entry name" value="Nucleotide cyclase"/>
    <property type="match status" value="1"/>
</dbReference>
<dbReference type="AlphaFoldDB" id="A0A937W2T3"/>
<evidence type="ECO:0000313" key="3">
    <source>
        <dbReference type="Proteomes" id="UP000712673"/>
    </source>
</evidence>
<gene>
    <name evidence="2" type="ORF">FJZ47_19205</name>
</gene>
<accession>A0A937W2T3</accession>